<dbReference type="SMART" id="SM00220">
    <property type="entry name" value="S_TKc"/>
    <property type="match status" value="1"/>
</dbReference>
<comment type="caution">
    <text evidence="3">The sequence shown here is derived from an EMBL/GenBank/DDBJ whole genome shotgun (WGS) entry which is preliminary data.</text>
</comment>
<dbReference type="SUPFAM" id="SSF56112">
    <property type="entry name" value="Protein kinase-like (PK-like)"/>
    <property type="match status" value="1"/>
</dbReference>
<dbReference type="PANTHER" id="PTHR44329">
    <property type="entry name" value="SERINE/THREONINE-PROTEIN KINASE TNNI3K-RELATED"/>
    <property type="match status" value="1"/>
</dbReference>
<feature type="compositionally biased region" description="Low complexity" evidence="1">
    <location>
        <begin position="192"/>
        <end position="216"/>
    </location>
</feature>
<dbReference type="AlphaFoldDB" id="A0A8S1J8M1"/>
<reference evidence="3" key="1">
    <citation type="submission" date="2020-12" db="EMBL/GenBank/DDBJ databases">
        <authorList>
            <person name="Iha C."/>
        </authorList>
    </citation>
    <scope>NUCLEOTIDE SEQUENCE</scope>
</reference>
<dbReference type="OrthoDB" id="5855776at2759"/>
<dbReference type="Pfam" id="PF07714">
    <property type="entry name" value="PK_Tyr_Ser-Thr"/>
    <property type="match status" value="1"/>
</dbReference>
<name>A0A8S1J8M1_9CHLO</name>
<evidence type="ECO:0000259" key="2">
    <source>
        <dbReference type="PROSITE" id="PS50011"/>
    </source>
</evidence>
<keyword evidence="4" id="KW-1185">Reference proteome</keyword>
<dbReference type="Gene3D" id="1.10.510.10">
    <property type="entry name" value="Transferase(Phosphotransferase) domain 1"/>
    <property type="match status" value="1"/>
</dbReference>
<dbReference type="InterPro" id="IPR051681">
    <property type="entry name" value="Ser/Thr_Kinases-Pseudokinases"/>
</dbReference>
<protein>
    <recommendedName>
        <fullName evidence="2">Protein kinase domain-containing protein</fullName>
    </recommendedName>
</protein>
<evidence type="ECO:0000313" key="4">
    <source>
        <dbReference type="Proteomes" id="UP000708148"/>
    </source>
</evidence>
<dbReference type="GO" id="GO:0005524">
    <property type="term" value="F:ATP binding"/>
    <property type="evidence" value="ECO:0007669"/>
    <property type="project" value="InterPro"/>
</dbReference>
<dbReference type="EMBL" id="CAJHUC010002259">
    <property type="protein sequence ID" value="CAD7703487.1"/>
    <property type="molecule type" value="Genomic_DNA"/>
</dbReference>
<accession>A0A8S1J8M1</accession>
<dbReference type="Gene3D" id="3.30.200.20">
    <property type="entry name" value="Phosphorylase Kinase, domain 1"/>
    <property type="match status" value="1"/>
</dbReference>
<sequence length="224" mass="24703">MNDHELVAGNVYKATWRSLQVAVKKYVKVDGTGKPDYEEFARFYAEAAAMAEMNSPWVVQLHAVTRQQGKLVMELGKVDMVTWFGQHRSGGLPLKLSLLRNAAHGLADVHDKNFVHRDVRNKTFVVFRESPLSVKLVGLGSAMVGNATGKVTARKLRSKRWSQLNRKLCYEGVSERLGAPYGRRRRSSRKGPTAWAATSTASASSCTSSSPKPSLTGVARQTAR</sequence>
<dbReference type="Proteomes" id="UP000708148">
    <property type="component" value="Unassembled WGS sequence"/>
</dbReference>
<organism evidence="3 4">
    <name type="scientific">Ostreobium quekettii</name>
    <dbReference type="NCBI Taxonomy" id="121088"/>
    <lineage>
        <taxon>Eukaryota</taxon>
        <taxon>Viridiplantae</taxon>
        <taxon>Chlorophyta</taxon>
        <taxon>core chlorophytes</taxon>
        <taxon>Ulvophyceae</taxon>
        <taxon>TCBD clade</taxon>
        <taxon>Bryopsidales</taxon>
        <taxon>Ostreobineae</taxon>
        <taxon>Ostreobiaceae</taxon>
        <taxon>Ostreobium</taxon>
    </lineage>
</organism>
<dbReference type="GO" id="GO:0004674">
    <property type="term" value="F:protein serine/threonine kinase activity"/>
    <property type="evidence" value="ECO:0007669"/>
    <property type="project" value="TreeGrafter"/>
</dbReference>
<gene>
    <name evidence="3" type="ORF">OSTQU699_LOCUS8844</name>
</gene>
<proteinExistence type="predicted"/>
<dbReference type="PROSITE" id="PS50011">
    <property type="entry name" value="PROTEIN_KINASE_DOM"/>
    <property type="match status" value="1"/>
</dbReference>
<dbReference type="InterPro" id="IPR011009">
    <property type="entry name" value="Kinase-like_dom_sf"/>
</dbReference>
<dbReference type="InterPro" id="IPR001245">
    <property type="entry name" value="Ser-Thr/Tyr_kinase_cat_dom"/>
</dbReference>
<feature type="region of interest" description="Disordered" evidence="1">
    <location>
        <begin position="181"/>
        <end position="224"/>
    </location>
</feature>
<feature type="domain" description="Protein kinase" evidence="2">
    <location>
        <begin position="1"/>
        <end position="224"/>
    </location>
</feature>
<evidence type="ECO:0000313" key="3">
    <source>
        <dbReference type="EMBL" id="CAD7703487.1"/>
    </source>
</evidence>
<evidence type="ECO:0000256" key="1">
    <source>
        <dbReference type="SAM" id="MobiDB-lite"/>
    </source>
</evidence>
<dbReference type="InterPro" id="IPR000719">
    <property type="entry name" value="Prot_kinase_dom"/>
</dbReference>